<dbReference type="InterPro" id="IPR036770">
    <property type="entry name" value="Ankyrin_rpt-contain_sf"/>
</dbReference>
<keyword evidence="5 7" id="KW-0040">ANK repeat</keyword>
<feature type="transmembrane region" description="Helical" evidence="8">
    <location>
        <begin position="573"/>
        <end position="599"/>
    </location>
</feature>
<dbReference type="Pfam" id="PF12796">
    <property type="entry name" value="Ank_2"/>
    <property type="match status" value="1"/>
</dbReference>
<evidence type="ECO:0000256" key="5">
    <source>
        <dbReference type="ARBA" id="ARBA00023043"/>
    </source>
</evidence>
<evidence type="ECO:0000259" key="9">
    <source>
        <dbReference type="Pfam" id="PF13962"/>
    </source>
</evidence>
<dbReference type="Gramene" id="TraesROB_scaffold_003405_01G000700.1">
    <property type="protein sequence ID" value="TraesROB_scaffold_003405_01G000700.1"/>
    <property type="gene ID" value="TraesROB_scaffold_003405_01G000700"/>
</dbReference>
<evidence type="ECO:0000256" key="4">
    <source>
        <dbReference type="ARBA" id="ARBA00022989"/>
    </source>
</evidence>
<dbReference type="Gramene" id="TraesCS1B02G012300.1">
    <property type="protein sequence ID" value="TraesCS1B02G012300.1"/>
    <property type="gene ID" value="TraesCS1B02G012300"/>
</dbReference>
<name>A0A3B5YQA3_WHEAT</name>
<dbReference type="Gene3D" id="1.25.40.20">
    <property type="entry name" value="Ankyrin repeat-containing domain"/>
    <property type="match status" value="2"/>
</dbReference>
<keyword evidence="11" id="KW-1185">Reference proteome</keyword>
<feature type="domain" description="PGG" evidence="9">
    <location>
        <begin position="412"/>
        <end position="519"/>
    </location>
</feature>
<keyword evidence="2 8" id="KW-0812">Transmembrane</keyword>
<dbReference type="PANTHER" id="PTHR24186:SF50">
    <property type="entry name" value="ANKYRIN REPEAT-CONTAINING PROTEIN ITN1-LIKE ISOFORM X1"/>
    <property type="match status" value="1"/>
</dbReference>
<evidence type="ECO:0000313" key="11">
    <source>
        <dbReference type="Proteomes" id="UP000019116"/>
    </source>
</evidence>
<sequence>MAYGADRSQLLARNVGGNTPLHCAARAGHIRMVRYLIDLAKTDEEGGERARAMVGIGNKRGETALHEAIRSGCMDMEWMVRELMSVDNQLARVDAFDGTSPLFLAISTGYYSLARSLYDNYDKALSYSGPEGQNALHAAAFHGFRHGKGMTKLLLEWNPNLVRQADDSISTPLHFAASAEDSTLELFLLVFPEWDFQSALSVMLPKEWVYRFYRWREHPTFLLVDACPNLSFQPDRNGLYPVHVAASAGSLVPIVILLRRSPDCGQLRDAQGRTFLHIAVEKKMLKIVQFVARRLKYKAIMNIQDYNGNTALHLAVVEGNWDIFRILVGNMHVRLNLTNESGATPMDIALCNAPLGFYFGRHARHRILMNLTLANAKRSFYRRDRFLDQYGPKLDEAEESQKITTFAQIGGIGSVLVATATFAATFTMPGDPSNTGPNTLANGKGGSPTFASLYAFRAFIISNTLAFICSTLATFSLVYTGVATVDIQNRIKLVAFSMELLKGAARSFCVTFGFAIYMVLPPEVARVSGTDMAACAMMILALVDAAWAILPIVTDTTILLSREDWGSMTKRLIKLGAGILANIVYVLWPYIVIFGLAAIKKISGSKV</sequence>
<organism evidence="10">
    <name type="scientific">Triticum aestivum</name>
    <name type="common">Wheat</name>
    <dbReference type="NCBI Taxonomy" id="4565"/>
    <lineage>
        <taxon>Eukaryota</taxon>
        <taxon>Viridiplantae</taxon>
        <taxon>Streptophyta</taxon>
        <taxon>Embryophyta</taxon>
        <taxon>Tracheophyta</taxon>
        <taxon>Spermatophyta</taxon>
        <taxon>Magnoliopsida</taxon>
        <taxon>Liliopsida</taxon>
        <taxon>Poales</taxon>
        <taxon>Poaceae</taxon>
        <taxon>BOP clade</taxon>
        <taxon>Pooideae</taxon>
        <taxon>Triticodae</taxon>
        <taxon>Triticeae</taxon>
        <taxon>Triticinae</taxon>
        <taxon>Triticum</taxon>
    </lineage>
</organism>
<feature type="transmembrane region" description="Helical" evidence="8">
    <location>
        <begin position="500"/>
        <end position="520"/>
    </location>
</feature>
<dbReference type="InterPro" id="IPR026961">
    <property type="entry name" value="PGG_dom"/>
</dbReference>
<dbReference type="OrthoDB" id="1847170at2759"/>
<keyword evidence="3" id="KW-0677">Repeat</keyword>
<dbReference type="SUPFAM" id="SSF48403">
    <property type="entry name" value="Ankyrin repeat"/>
    <property type="match status" value="1"/>
</dbReference>
<reference evidence="10" key="2">
    <citation type="submission" date="2018-10" db="UniProtKB">
        <authorList>
            <consortium name="EnsemblPlants"/>
        </authorList>
    </citation>
    <scope>IDENTIFICATION</scope>
</reference>
<comment type="subcellular location">
    <subcellularLocation>
        <location evidence="1">Membrane</location>
        <topology evidence="1">Multi-pass membrane protein</topology>
    </subcellularLocation>
</comment>
<feature type="repeat" description="ANK" evidence="7">
    <location>
        <begin position="16"/>
        <end position="38"/>
    </location>
</feature>
<feature type="transmembrane region" description="Helical" evidence="8">
    <location>
        <begin position="454"/>
        <end position="480"/>
    </location>
</feature>
<dbReference type="EnsemblPlants" id="TraesCS1B02G012300.1">
    <property type="protein sequence ID" value="TraesCS1B02G012300.1"/>
    <property type="gene ID" value="TraesCS1B02G012300"/>
</dbReference>
<evidence type="ECO:0000256" key="8">
    <source>
        <dbReference type="SAM" id="Phobius"/>
    </source>
</evidence>
<feature type="repeat" description="ANK" evidence="7">
    <location>
        <begin position="307"/>
        <end position="328"/>
    </location>
</feature>
<evidence type="ECO:0000256" key="1">
    <source>
        <dbReference type="ARBA" id="ARBA00004141"/>
    </source>
</evidence>
<evidence type="ECO:0000256" key="3">
    <source>
        <dbReference type="ARBA" id="ARBA00022737"/>
    </source>
</evidence>
<dbReference type="AlphaFoldDB" id="A0A3B5YQA3"/>
<dbReference type="PROSITE" id="PS50297">
    <property type="entry name" value="ANK_REP_REGION"/>
    <property type="match status" value="2"/>
</dbReference>
<protein>
    <recommendedName>
        <fullName evidence="9">PGG domain-containing protein</fullName>
    </recommendedName>
</protein>
<evidence type="ECO:0000256" key="7">
    <source>
        <dbReference type="PROSITE-ProRule" id="PRU00023"/>
    </source>
</evidence>
<evidence type="ECO:0000313" key="10">
    <source>
        <dbReference type="EnsemblPlants" id="TraesCS1B02G012300.1"/>
    </source>
</evidence>
<keyword evidence="4 8" id="KW-1133">Transmembrane helix</keyword>
<evidence type="ECO:0000256" key="6">
    <source>
        <dbReference type="ARBA" id="ARBA00023136"/>
    </source>
</evidence>
<dbReference type="PANTHER" id="PTHR24186">
    <property type="entry name" value="PROTEIN PHOSPHATASE 1 REGULATORY SUBUNIT"/>
    <property type="match status" value="1"/>
</dbReference>
<dbReference type="Pfam" id="PF13962">
    <property type="entry name" value="PGG"/>
    <property type="match status" value="1"/>
</dbReference>
<accession>A0A3B5YQA3</accession>
<gene>
    <name evidence="10" type="primary">LOC123075489</name>
</gene>
<dbReference type="GO" id="GO:0016020">
    <property type="term" value="C:membrane"/>
    <property type="evidence" value="ECO:0000318"/>
    <property type="project" value="GO_Central"/>
</dbReference>
<dbReference type="PROSITE" id="PS50088">
    <property type="entry name" value="ANK_REPEAT"/>
    <property type="match status" value="3"/>
</dbReference>
<dbReference type="Proteomes" id="UP000019116">
    <property type="component" value="Chromosome 1B"/>
</dbReference>
<dbReference type="STRING" id="4565.A0A3B5YQA3"/>
<feature type="transmembrane region" description="Helical" evidence="8">
    <location>
        <begin position="532"/>
        <end position="553"/>
    </location>
</feature>
<reference evidence="10" key="1">
    <citation type="submission" date="2018-08" db="EMBL/GenBank/DDBJ databases">
        <authorList>
            <person name="Rossello M."/>
        </authorList>
    </citation>
    <scope>NUCLEOTIDE SEQUENCE [LARGE SCALE GENOMIC DNA]</scope>
    <source>
        <strain evidence="10">cv. Chinese Spring</strain>
    </source>
</reference>
<dbReference type="SMR" id="A0A3B5YQA3"/>
<dbReference type="OMA" id="WDIFRIL"/>
<proteinExistence type="predicted"/>
<dbReference type="Gramene" id="TraesCS1B03G0024000.1">
    <property type="protein sequence ID" value="TraesCS1B03G0024000.1.CDS"/>
    <property type="gene ID" value="TraesCS1B03G0024000"/>
</dbReference>
<dbReference type="Gramene" id="TraesCLE_scaffold_027258_01G000300.1">
    <property type="protein sequence ID" value="TraesCLE_scaffold_027258_01G000300.1"/>
    <property type="gene ID" value="TraesCLE_scaffold_027258_01G000300"/>
</dbReference>
<dbReference type="InterPro" id="IPR002110">
    <property type="entry name" value="Ankyrin_rpt"/>
</dbReference>
<keyword evidence="6 8" id="KW-0472">Membrane</keyword>
<feature type="repeat" description="ANK" evidence="7">
    <location>
        <begin position="60"/>
        <end position="95"/>
    </location>
</feature>
<dbReference type="SMART" id="SM00248">
    <property type="entry name" value="ANK"/>
    <property type="match status" value="7"/>
</dbReference>
<evidence type="ECO:0000256" key="2">
    <source>
        <dbReference type="ARBA" id="ARBA00022692"/>
    </source>
</evidence>
<dbReference type="Pfam" id="PF13857">
    <property type="entry name" value="Ank_5"/>
    <property type="match status" value="1"/>
</dbReference>